<dbReference type="GO" id="GO:0006457">
    <property type="term" value="P:protein folding"/>
    <property type="evidence" value="ECO:0007669"/>
    <property type="project" value="InterPro"/>
</dbReference>
<dbReference type="RefSeq" id="WP_035123224.1">
    <property type="nucleotide sequence ID" value="NZ_JRHH01000001.1"/>
</dbReference>
<dbReference type="STRING" id="1453498.LG45_00080"/>
<dbReference type="OrthoDB" id="9767721at2"/>
<dbReference type="EMBL" id="JRHH01000001">
    <property type="protein sequence ID" value="KGD69220.1"/>
    <property type="molecule type" value="Genomic_DNA"/>
</dbReference>
<dbReference type="SUPFAM" id="SSF109998">
    <property type="entry name" value="Triger factor/SurA peptide-binding domain-like"/>
    <property type="match status" value="1"/>
</dbReference>
<dbReference type="Pfam" id="PF05697">
    <property type="entry name" value="Trigger_N"/>
    <property type="match status" value="1"/>
</dbReference>
<accession>A0A095V307</accession>
<dbReference type="Gene3D" id="1.10.3120.10">
    <property type="entry name" value="Trigger factor, C-terminal domain"/>
    <property type="match status" value="1"/>
</dbReference>
<name>A0A095V307_9FLAO</name>
<dbReference type="InterPro" id="IPR027304">
    <property type="entry name" value="Trigger_fact/SurA_dom_sf"/>
</dbReference>
<keyword evidence="3" id="KW-1185">Reference proteome</keyword>
<dbReference type="AlphaFoldDB" id="A0A095V307"/>
<dbReference type="InterPro" id="IPR008881">
    <property type="entry name" value="Trigger_fac_ribosome-bd_bac"/>
</dbReference>
<dbReference type="Gene3D" id="3.30.70.1050">
    <property type="entry name" value="Trigger factor ribosome-binding domain"/>
    <property type="match status" value="1"/>
</dbReference>
<dbReference type="SUPFAM" id="SSF102735">
    <property type="entry name" value="Trigger factor ribosome-binding domain"/>
    <property type="match status" value="1"/>
</dbReference>
<sequence>MDIKRVAIDAVNEVIVLTVPHMDYKGQVAKRINEKMPLATVKGFRKGAVPKALVEKQYGAAIKVEEVKKVVDLALERFLQSERINLLGTPLPKVNPDFSWDAEELTFEFEIGLVPNFEIDLDAKSDVVKYQIIADDTMLNAQIARIQKQYGAVVSQDVVAEGNDVSGIFANEAAGINNRATLDLEELADPKVAKSFIGKKVGDVITLKTAGLFHDVHKLMDYLAVSHDVVHDLDVEVTFTIDEVIAHDPAELNQELFDKLFGPGNVNSVEELKAKIKEDAEKHFATQSEQKLMADVQDFLIENNKFDLPKEFLVKWLQTVGDKKLSPEEAEVEYNRSEKGLRFQLIEGKALAQSNIQVNFEDLKTFTSATIRQQMAQFGQANPTDEEVESIVARVLSNQDEVKRLSEQVVADKMLKLFVEKANPSTKEVTYEQFVAAMYNE</sequence>
<comment type="caution">
    <text evidence="2">The sequence shown here is derived from an EMBL/GenBank/DDBJ whole genome shotgun (WGS) entry which is preliminary data.</text>
</comment>
<feature type="domain" description="Trigger factor ribosome-binding bacterial" evidence="1">
    <location>
        <begin position="1"/>
        <end position="146"/>
    </location>
</feature>
<evidence type="ECO:0000259" key="1">
    <source>
        <dbReference type="Pfam" id="PF05697"/>
    </source>
</evidence>
<dbReference type="InterPro" id="IPR036611">
    <property type="entry name" value="Trigger_fac_ribosome-bd_sf"/>
</dbReference>
<dbReference type="GO" id="GO:0015031">
    <property type="term" value="P:protein transport"/>
    <property type="evidence" value="ECO:0007669"/>
    <property type="project" value="InterPro"/>
</dbReference>
<dbReference type="eggNOG" id="COG0544">
    <property type="taxonomic scope" value="Bacteria"/>
</dbReference>
<proteinExistence type="predicted"/>
<dbReference type="GO" id="GO:0016853">
    <property type="term" value="F:isomerase activity"/>
    <property type="evidence" value="ECO:0007669"/>
    <property type="project" value="UniProtKB-KW"/>
</dbReference>
<dbReference type="InterPro" id="IPR037041">
    <property type="entry name" value="Trigger_fac_C_sf"/>
</dbReference>
<evidence type="ECO:0000313" key="3">
    <source>
        <dbReference type="Proteomes" id="UP000029554"/>
    </source>
</evidence>
<organism evidence="2 3">
    <name type="scientific">Flavobacterium aquatile LMG 4008 = ATCC 11947</name>
    <dbReference type="NCBI Taxonomy" id="1453498"/>
    <lineage>
        <taxon>Bacteria</taxon>
        <taxon>Pseudomonadati</taxon>
        <taxon>Bacteroidota</taxon>
        <taxon>Flavobacteriia</taxon>
        <taxon>Flavobacteriales</taxon>
        <taxon>Flavobacteriaceae</taxon>
        <taxon>Flavobacterium</taxon>
    </lineage>
</organism>
<keyword evidence="2" id="KW-0413">Isomerase</keyword>
<evidence type="ECO:0000313" key="2">
    <source>
        <dbReference type="EMBL" id="KGD69220.1"/>
    </source>
</evidence>
<gene>
    <name evidence="2" type="ORF">LG45_00080</name>
</gene>
<dbReference type="Proteomes" id="UP000029554">
    <property type="component" value="Unassembled WGS sequence"/>
</dbReference>
<protein>
    <submittedName>
        <fullName evidence="2">Peptidylprolyl isomerase</fullName>
    </submittedName>
</protein>
<reference evidence="2 3" key="1">
    <citation type="submission" date="2014-09" db="EMBL/GenBank/DDBJ databases">
        <title>Whole Genome Shotgun of Flavobacterium aquatile LMG 4008.</title>
        <authorList>
            <person name="Gale A.N."/>
            <person name="Pipes S.E."/>
            <person name="Newman J.D."/>
        </authorList>
    </citation>
    <scope>NUCLEOTIDE SEQUENCE [LARGE SCALE GENOMIC DNA]</scope>
    <source>
        <strain evidence="2 3">LMG 4008</strain>
    </source>
</reference>